<evidence type="ECO:0000313" key="2">
    <source>
        <dbReference type="EMBL" id="CRK74348.1"/>
    </source>
</evidence>
<sequence length="63" mass="7090">MPQIVPFAIWLCFVVLARTQQLAYEDRKYRGMGGDVPKDPIGTETPHDGASQTDLRRQSQNSV</sequence>
<dbReference type="AlphaFoldDB" id="A0A0U1NI01"/>
<proteinExistence type="predicted"/>
<organism evidence="2 3">
    <name type="scientific">Nereida ignava</name>
    <dbReference type="NCBI Taxonomy" id="282199"/>
    <lineage>
        <taxon>Bacteria</taxon>
        <taxon>Pseudomonadati</taxon>
        <taxon>Pseudomonadota</taxon>
        <taxon>Alphaproteobacteria</taxon>
        <taxon>Rhodobacterales</taxon>
        <taxon>Roseobacteraceae</taxon>
        <taxon>Nereida</taxon>
    </lineage>
</organism>
<dbReference type="STRING" id="282199.GCA_001049735_00375"/>
<name>A0A0U1NI01_9RHOB</name>
<evidence type="ECO:0000256" key="1">
    <source>
        <dbReference type="SAM" id="MobiDB-lite"/>
    </source>
</evidence>
<feature type="region of interest" description="Disordered" evidence="1">
    <location>
        <begin position="28"/>
        <end position="63"/>
    </location>
</feature>
<gene>
    <name evidence="2" type="ORF">NIG5292_00375</name>
</gene>
<evidence type="ECO:0000313" key="3">
    <source>
        <dbReference type="Proteomes" id="UP000048949"/>
    </source>
</evidence>
<reference evidence="2 3" key="1">
    <citation type="submission" date="2015-04" db="EMBL/GenBank/DDBJ databases">
        <authorList>
            <person name="Syromyatnikov M.Y."/>
            <person name="Popov V.N."/>
        </authorList>
    </citation>
    <scope>NUCLEOTIDE SEQUENCE [LARGE SCALE GENOMIC DNA]</scope>
    <source>
        <strain evidence="2 3">CECT 5292</strain>
    </source>
</reference>
<accession>A0A0U1NI01</accession>
<dbReference type="Proteomes" id="UP000048949">
    <property type="component" value="Unassembled WGS sequence"/>
</dbReference>
<keyword evidence="3" id="KW-1185">Reference proteome</keyword>
<protein>
    <submittedName>
        <fullName evidence="2">Uncharacterized protein</fullName>
    </submittedName>
</protein>
<feature type="compositionally biased region" description="Polar residues" evidence="1">
    <location>
        <begin position="50"/>
        <end position="63"/>
    </location>
</feature>
<dbReference type="EMBL" id="CVQV01000002">
    <property type="protein sequence ID" value="CRK74348.1"/>
    <property type="molecule type" value="Genomic_DNA"/>
</dbReference>